<organism evidence="1">
    <name type="scientific">Myoviridae sp. ct96L1</name>
    <dbReference type="NCBI Taxonomy" id="2826623"/>
    <lineage>
        <taxon>Viruses</taxon>
        <taxon>Duplodnaviria</taxon>
        <taxon>Heunggongvirae</taxon>
        <taxon>Uroviricota</taxon>
        <taxon>Caudoviricetes</taxon>
    </lineage>
</organism>
<dbReference type="EMBL" id="BK015051">
    <property type="protein sequence ID" value="DAD88985.1"/>
    <property type="molecule type" value="Genomic_DNA"/>
</dbReference>
<protein>
    <submittedName>
        <fullName evidence="1">Uncharacterized protein</fullName>
    </submittedName>
</protein>
<sequence>MTLKELKKKVLTLIEESKSGVLSETDDPDIEAKLPFVINEILFELARYKKIPTYKEEEVTKNQIYDLSKLDNFYQLKNIKNIQYEDINELNIQFMEAGKALITYYKYPTIIDETTSDDFKLELSLDALEIAPLGIAADLLKADVSNQYGQIYSNRYRELIQTLDSRYATGSVEITGGINI</sequence>
<reference evidence="1" key="1">
    <citation type="journal article" date="2021" name="Proc. Natl. Acad. Sci. U.S.A.">
        <title>A Catalog of Tens of Thousands of Viruses from Human Metagenomes Reveals Hidden Associations with Chronic Diseases.</title>
        <authorList>
            <person name="Tisza M.J."/>
            <person name="Buck C.B."/>
        </authorList>
    </citation>
    <scope>NUCLEOTIDE SEQUENCE</scope>
    <source>
        <strain evidence="1">Ct96L1</strain>
    </source>
</reference>
<accession>A0A8S5N302</accession>
<evidence type="ECO:0000313" key="1">
    <source>
        <dbReference type="EMBL" id="DAD88985.1"/>
    </source>
</evidence>
<proteinExistence type="predicted"/>
<name>A0A8S5N302_9CAUD</name>